<keyword evidence="6" id="KW-0474">Menaquinone biosynthesis</keyword>
<comment type="similarity">
    <text evidence="6">Belongs to the TPP enzyme family. MenD subfamily.</text>
</comment>
<evidence type="ECO:0000259" key="7">
    <source>
        <dbReference type="Pfam" id="PF02775"/>
    </source>
</evidence>
<dbReference type="InterPro" id="IPR029061">
    <property type="entry name" value="THDP-binding"/>
</dbReference>
<dbReference type="RefSeq" id="WP_193496726.1">
    <property type="nucleotide sequence ID" value="NZ_CP063169.1"/>
</dbReference>
<dbReference type="PANTHER" id="PTHR42916:SF1">
    <property type="entry name" value="PROTEIN PHYLLO, CHLOROPLASTIC"/>
    <property type="match status" value="1"/>
</dbReference>
<dbReference type="GO" id="GO:0009234">
    <property type="term" value="P:menaquinone biosynthetic process"/>
    <property type="evidence" value="ECO:0007669"/>
    <property type="project" value="UniProtKB-UniRule"/>
</dbReference>
<keyword evidence="10" id="KW-1185">Reference proteome</keyword>
<evidence type="ECO:0000256" key="1">
    <source>
        <dbReference type="ARBA" id="ARBA00022679"/>
    </source>
</evidence>
<dbReference type="UniPathway" id="UPA01057">
    <property type="reaction ID" value="UER00164"/>
</dbReference>
<dbReference type="GO" id="GO:0030145">
    <property type="term" value="F:manganese ion binding"/>
    <property type="evidence" value="ECO:0007669"/>
    <property type="project" value="UniProtKB-UniRule"/>
</dbReference>
<reference evidence="9 10" key="1">
    <citation type="submission" date="2020-10" db="EMBL/GenBank/DDBJ databases">
        <title>Haloactinobacterium sp. RN3S43, a bacterium isolated from saline soil.</title>
        <authorList>
            <person name="Sun J.-Q."/>
        </authorList>
    </citation>
    <scope>NUCLEOTIDE SEQUENCE [LARGE SCALE GENOMIC DNA]</scope>
    <source>
        <strain evidence="9 10">RN3S43</strain>
    </source>
</reference>
<evidence type="ECO:0000256" key="6">
    <source>
        <dbReference type="HAMAP-Rule" id="MF_01659"/>
    </source>
</evidence>
<keyword evidence="3 6" id="KW-0460">Magnesium</keyword>
<organism evidence="9 10">
    <name type="scientific">Ruania alkalisoli</name>
    <dbReference type="NCBI Taxonomy" id="2779775"/>
    <lineage>
        <taxon>Bacteria</taxon>
        <taxon>Bacillati</taxon>
        <taxon>Actinomycetota</taxon>
        <taxon>Actinomycetes</taxon>
        <taxon>Micrococcales</taxon>
        <taxon>Ruaniaceae</taxon>
        <taxon>Ruania</taxon>
    </lineage>
</organism>
<dbReference type="SUPFAM" id="SSF52518">
    <property type="entry name" value="Thiamin diphosphate-binding fold (THDP-binding)"/>
    <property type="match status" value="2"/>
</dbReference>
<dbReference type="Pfam" id="PF02776">
    <property type="entry name" value="TPP_enzyme_N"/>
    <property type="match status" value="1"/>
</dbReference>
<dbReference type="KEGG" id="halt:IM660_15550"/>
<dbReference type="Gene3D" id="3.40.50.970">
    <property type="match status" value="2"/>
</dbReference>
<name>A0A7M1STT7_9MICO</name>
<dbReference type="UniPathway" id="UPA00079"/>
<evidence type="ECO:0000259" key="8">
    <source>
        <dbReference type="Pfam" id="PF02776"/>
    </source>
</evidence>
<dbReference type="GO" id="GO:0070204">
    <property type="term" value="F:2-succinyl-5-enolpyruvyl-6-hydroxy-3-cyclohexene-1-carboxylic-acid synthase activity"/>
    <property type="evidence" value="ECO:0007669"/>
    <property type="project" value="UniProtKB-UniRule"/>
</dbReference>
<dbReference type="HAMAP" id="MF_01659">
    <property type="entry name" value="MenD"/>
    <property type="match status" value="1"/>
</dbReference>
<dbReference type="CDD" id="cd02009">
    <property type="entry name" value="TPP_SHCHC_synthase"/>
    <property type="match status" value="1"/>
</dbReference>
<dbReference type="EMBL" id="CP063169">
    <property type="protein sequence ID" value="QOR70033.1"/>
    <property type="molecule type" value="Genomic_DNA"/>
</dbReference>
<accession>A0A7M1STT7</accession>
<feature type="domain" description="Thiamine pyrophosphate enzyme TPP-binding" evidence="7">
    <location>
        <begin position="384"/>
        <end position="506"/>
    </location>
</feature>
<keyword evidence="2 6" id="KW-0479">Metal-binding</keyword>
<dbReference type="InterPro" id="IPR012001">
    <property type="entry name" value="Thiamin_PyroP_enz_TPP-bd_dom"/>
</dbReference>
<comment type="cofactor">
    <cofactor evidence="6">
        <name>Mg(2+)</name>
        <dbReference type="ChEBI" id="CHEBI:18420"/>
    </cofactor>
    <cofactor evidence="6">
        <name>Mn(2+)</name>
        <dbReference type="ChEBI" id="CHEBI:29035"/>
    </cofactor>
</comment>
<comment type="subunit">
    <text evidence="6">Homodimer.</text>
</comment>
<gene>
    <name evidence="6 9" type="primary">menD</name>
    <name evidence="9" type="ORF">IM660_15550</name>
</gene>
<dbReference type="InterPro" id="IPR011766">
    <property type="entry name" value="TPP_enzyme_TPP-bd"/>
</dbReference>
<comment type="pathway">
    <text evidence="6">Quinol/quinone metabolism; 1,4-dihydroxy-2-naphthoate biosynthesis; 1,4-dihydroxy-2-naphthoate from chorismate: step 2/7.</text>
</comment>
<dbReference type="PIRSF" id="PIRSF004983">
    <property type="entry name" value="MenD"/>
    <property type="match status" value="1"/>
</dbReference>
<dbReference type="AlphaFoldDB" id="A0A7M1STT7"/>
<comment type="catalytic activity">
    <reaction evidence="6">
        <text>isochorismate + 2-oxoglutarate + H(+) = 5-enolpyruvoyl-6-hydroxy-2-succinyl-cyclohex-3-ene-1-carboxylate + CO2</text>
        <dbReference type="Rhea" id="RHEA:25593"/>
        <dbReference type="ChEBI" id="CHEBI:15378"/>
        <dbReference type="ChEBI" id="CHEBI:16526"/>
        <dbReference type="ChEBI" id="CHEBI:16810"/>
        <dbReference type="ChEBI" id="CHEBI:29780"/>
        <dbReference type="ChEBI" id="CHEBI:58818"/>
        <dbReference type="EC" id="2.2.1.9"/>
    </reaction>
</comment>
<evidence type="ECO:0000256" key="4">
    <source>
        <dbReference type="ARBA" id="ARBA00023052"/>
    </source>
</evidence>
<keyword evidence="4 6" id="KW-0786">Thiamine pyrophosphate</keyword>
<comment type="pathway">
    <text evidence="6">Quinol/quinone metabolism; menaquinone biosynthesis.</text>
</comment>
<dbReference type="PANTHER" id="PTHR42916">
    <property type="entry name" value="2-SUCCINYL-5-ENOLPYRUVYL-6-HYDROXY-3-CYCLOHEXENE-1-CARBOXYLATE SYNTHASE"/>
    <property type="match status" value="1"/>
</dbReference>
<dbReference type="Pfam" id="PF02775">
    <property type="entry name" value="TPP_enzyme_C"/>
    <property type="match status" value="1"/>
</dbReference>
<dbReference type="EC" id="2.2.1.9" evidence="6"/>
<feature type="domain" description="Thiamine pyrophosphate enzyme N-terminal TPP-binding" evidence="8">
    <location>
        <begin position="8"/>
        <end position="122"/>
    </location>
</feature>
<dbReference type="NCBIfam" id="TIGR00173">
    <property type="entry name" value="menD"/>
    <property type="match status" value="1"/>
</dbReference>
<evidence type="ECO:0000313" key="10">
    <source>
        <dbReference type="Proteomes" id="UP000593758"/>
    </source>
</evidence>
<keyword evidence="1 6" id="KW-0808">Transferase</keyword>
<comment type="function">
    <text evidence="6">Catalyzes the thiamine diphosphate-dependent decarboxylation of 2-oxoglutarate and the subsequent addition of the resulting succinic semialdehyde-thiamine pyrophosphate anion to isochorismate to yield 2-succinyl-5-enolpyruvyl-6-hydroxy-3-cyclohexene-1-carboxylate (SEPHCHC).</text>
</comment>
<dbReference type="GO" id="GO:0030976">
    <property type="term" value="F:thiamine pyrophosphate binding"/>
    <property type="evidence" value="ECO:0007669"/>
    <property type="project" value="UniProtKB-UniRule"/>
</dbReference>
<evidence type="ECO:0000256" key="5">
    <source>
        <dbReference type="ARBA" id="ARBA00023211"/>
    </source>
</evidence>
<evidence type="ECO:0000256" key="2">
    <source>
        <dbReference type="ARBA" id="ARBA00022723"/>
    </source>
</evidence>
<dbReference type="Gene3D" id="3.40.50.1220">
    <property type="entry name" value="TPP-binding domain"/>
    <property type="match status" value="1"/>
</dbReference>
<dbReference type="GO" id="GO:0000287">
    <property type="term" value="F:magnesium ion binding"/>
    <property type="evidence" value="ECO:0007669"/>
    <property type="project" value="UniProtKB-UniRule"/>
</dbReference>
<proteinExistence type="inferred from homology"/>
<sequence>MSPSATRARALVTALVASGVRDVVLAPGSRSAPLAYALHAAERAGWLELHVRIDERSAAFVALGIARHRPAAVVTTSGTAVANLYPAVLEAAHSGLPLLAITADRPHELRGVGANQTTDQVKLFGSAVRYFAELPADDDAPGRGIDAVTTRAVLAATGTRTRAPGPAHLNVAFRDPLVPDGEWSPGPVPGPLQVVASSGGAPVELPRGPRTVVVAGDGAARVADPGIVAGWGWPVIAEPSSGLCHVPTAVLAGRIAVEVLGAQVERVVVLGKPTLSRPVGRLLARTDIEVLVASGSADWADVTGTAQQVVDGISPTGPAGAAEQAWVTRWLRASAAAARVLDQPRELDGPAVAAAMLHAGGTVLLGASMAVRDADLVCADAARGTQIVANRGLAGIDGTLSTGAGLALATGRPVRVLVGDLTFQHDLGGLARGPLETEVDLQVIVLNDDGGSIFATLEHGERAETFERIFRTPQGLDLASLATGFGARYTEVVDAERLAGVLASPLSGRSVVEVRLDGATARERNQRLSDSIRAAMAAAADESDGSTAT</sequence>
<dbReference type="Proteomes" id="UP000593758">
    <property type="component" value="Chromosome"/>
</dbReference>
<keyword evidence="5 6" id="KW-0464">Manganese</keyword>
<dbReference type="InterPro" id="IPR004433">
    <property type="entry name" value="MenaQ_synth_MenD"/>
</dbReference>
<dbReference type="CDD" id="cd07037">
    <property type="entry name" value="TPP_PYR_MenD"/>
    <property type="match status" value="1"/>
</dbReference>
<evidence type="ECO:0000313" key="9">
    <source>
        <dbReference type="EMBL" id="QOR70033.1"/>
    </source>
</evidence>
<protein>
    <recommendedName>
        <fullName evidence="6">2-succinyl-5-enolpyruvyl-6-hydroxy-3-cyclohexene-1-carboxylate synthase</fullName>
        <shortName evidence="6">SEPHCHC synthase</shortName>
        <ecNumber evidence="6">2.2.1.9</ecNumber>
    </recommendedName>
    <alternativeName>
        <fullName evidence="6">Menaquinone biosynthesis protein MenD</fullName>
    </alternativeName>
</protein>
<evidence type="ECO:0000256" key="3">
    <source>
        <dbReference type="ARBA" id="ARBA00022842"/>
    </source>
</evidence>
<comment type="cofactor">
    <cofactor evidence="6">
        <name>thiamine diphosphate</name>
        <dbReference type="ChEBI" id="CHEBI:58937"/>
    </cofactor>
    <text evidence="6">Binds 1 thiamine pyrophosphate per subunit.</text>
</comment>